<protein>
    <submittedName>
        <fullName evidence="1">Uncharacterized protein</fullName>
    </submittedName>
</protein>
<evidence type="ECO:0000313" key="2">
    <source>
        <dbReference type="Proteomes" id="UP001331761"/>
    </source>
</evidence>
<proteinExistence type="predicted"/>
<keyword evidence="2" id="KW-1185">Reference proteome</keyword>
<dbReference type="Proteomes" id="UP001331761">
    <property type="component" value="Unassembled WGS sequence"/>
</dbReference>
<comment type="caution">
    <text evidence="1">The sequence shown here is derived from an EMBL/GenBank/DDBJ whole genome shotgun (WGS) entry which is preliminary data.</text>
</comment>
<dbReference type="AlphaFoldDB" id="A0AAN8F161"/>
<name>A0AAN8F161_TRICO</name>
<evidence type="ECO:0000313" key="1">
    <source>
        <dbReference type="EMBL" id="KAK5968705.1"/>
    </source>
</evidence>
<gene>
    <name evidence="1" type="ORF">GCK32_000309</name>
</gene>
<reference evidence="1 2" key="1">
    <citation type="submission" date="2019-10" db="EMBL/GenBank/DDBJ databases">
        <title>Assembly and Annotation for the nematode Trichostrongylus colubriformis.</title>
        <authorList>
            <person name="Martin J."/>
        </authorList>
    </citation>
    <scope>NUCLEOTIDE SEQUENCE [LARGE SCALE GENOMIC DNA]</scope>
    <source>
        <strain evidence="1">G859</strain>
        <tissue evidence="1">Whole worm</tissue>
    </source>
</reference>
<sequence>MTTSINFDIFKQELARATHELQNATSQHLEELRLDDGEHDDLSYGTLVTTRQRNLLVAQTRLSRALHDMKQYQDSVLRSTDRLDDEDQRRDLYGQTLLQWQCQGEDHVQKEAKNLADQIYVALRLLPKVYTPHLPQVAERQPTTPTLSSQHRIELTTPAASTAINRNLDGNSRWDEKLKTVEHLLQTLPHVQVCSEE</sequence>
<organism evidence="1 2">
    <name type="scientific">Trichostrongylus colubriformis</name>
    <name type="common">Black scour worm</name>
    <dbReference type="NCBI Taxonomy" id="6319"/>
    <lineage>
        <taxon>Eukaryota</taxon>
        <taxon>Metazoa</taxon>
        <taxon>Ecdysozoa</taxon>
        <taxon>Nematoda</taxon>
        <taxon>Chromadorea</taxon>
        <taxon>Rhabditida</taxon>
        <taxon>Rhabditina</taxon>
        <taxon>Rhabditomorpha</taxon>
        <taxon>Strongyloidea</taxon>
        <taxon>Trichostrongylidae</taxon>
        <taxon>Trichostrongylus</taxon>
    </lineage>
</organism>
<accession>A0AAN8F161</accession>
<dbReference type="EMBL" id="WIXE01021108">
    <property type="protein sequence ID" value="KAK5968705.1"/>
    <property type="molecule type" value="Genomic_DNA"/>
</dbReference>